<sequence>MLRWRVDVAGHDYAAARSYLSLNAKPKAIDALVKQLRGTRVVHFKAKDLLRGCGLPLLPRSNPDVAKELDRIAAGVQLSPCLIIRGQIGKGRVAQIADGYHRICAVNHVDEDAEVPVQIISA</sequence>
<keyword evidence="2" id="KW-1185">Reference proteome</keyword>
<evidence type="ECO:0000313" key="1">
    <source>
        <dbReference type="EMBL" id="TFC19410.1"/>
    </source>
</evidence>
<name>A0ABY2IP07_9MICO</name>
<reference evidence="1 2" key="1">
    <citation type="submission" date="2019-03" db="EMBL/GenBank/DDBJ databases">
        <title>Genomics of glacier-inhabiting Cryobacterium strains.</title>
        <authorList>
            <person name="Liu Q."/>
            <person name="Xin Y.-H."/>
        </authorList>
    </citation>
    <scope>NUCLEOTIDE SEQUENCE [LARGE SCALE GENOMIC DNA]</scope>
    <source>
        <strain evidence="1 2">MDB1-5</strain>
    </source>
</reference>
<proteinExistence type="predicted"/>
<dbReference type="Proteomes" id="UP000297604">
    <property type="component" value="Unassembled WGS sequence"/>
</dbReference>
<comment type="caution">
    <text evidence="1">The sequence shown here is derived from an EMBL/GenBank/DDBJ whole genome shotgun (WGS) entry which is preliminary data.</text>
</comment>
<dbReference type="EMBL" id="SOFS01000025">
    <property type="protein sequence ID" value="TFC19410.1"/>
    <property type="molecule type" value="Genomic_DNA"/>
</dbReference>
<protein>
    <recommendedName>
        <fullName evidence="3">ParB/Sulfiredoxin domain-containing protein</fullName>
    </recommendedName>
</protein>
<evidence type="ECO:0000313" key="2">
    <source>
        <dbReference type="Proteomes" id="UP000297604"/>
    </source>
</evidence>
<gene>
    <name evidence="1" type="ORF">E3O46_12630</name>
</gene>
<evidence type="ECO:0008006" key="3">
    <source>
        <dbReference type="Google" id="ProtNLM"/>
    </source>
</evidence>
<organism evidence="1 2">
    <name type="scientific">Cryobacterium glucosi</name>
    <dbReference type="NCBI Taxonomy" id="1259175"/>
    <lineage>
        <taxon>Bacteria</taxon>
        <taxon>Bacillati</taxon>
        <taxon>Actinomycetota</taxon>
        <taxon>Actinomycetes</taxon>
        <taxon>Micrococcales</taxon>
        <taxon>Microbacteriaceae</taxon>
        <taxon>Cryobacterium</taxon>
    </lineage>
</organism>
<accession>A0ABY2IP07</accession>